<comment type="caution">
    <text evidence="3">The sequence shown here is derived from an EMBL/GenBank/DDBJ whole genome shotgun (WGS) entry which is preliminary data.</text>
</comment>
<accession>A0A8K0UTE8</accession>
<dbReference type="PANTHER" id="PTHR35870">
    <property type="entry name" value="PROTEIN, PUTATIVE (AFU_ORTHOLOGUE AFUA_5G03330)-RELATED"/>
    <property type="match status" value="1"/>
</dbReference>
<name>A0A8K0UTE8_9AGAR</name>
<dbReference type="EMBL" id="JAEVFJ010000010">
    <property type="protein sequence ID" value="KAH8102203.1"/>
    <property type="molecule type" value="Genomic_DNA"/>
</dbReference>
<dbReference type="Pfam" id="PF14027">
    <property type="entry name" value="Questin_oxidase"/>
    <property type="match status" value="1"/>
</dbReference>
<dbReference type="Proteomes" id="UP000813824">
    <property type="component" value="Unassembled WGS sequence"/>
</dbReference>
<organism evidence="3 4">
    <name type="scientific">Cristinia sonorae</name>
    <dbReference type="NCBI Taxonomy" id="1940300"/>
    <lineage>
        <taxon>Eukaryota</taxon>
        <taxon>Fungi</taxon>
        <taxon>Dikarya</taxon>
        <taxon>Basidiomycota</taxon>
        <taxon>Agaricomycotina</taxon>
        <taxon>Agaricomycetes</taxon>
        <taxon>Agaricomycetidae</taxon>
        <taxon>Agaricales</taxon>
        <taxon>Pleurotineae</taxon>
        <taxon>Stephanosporaceae</taxon>
        <taxon>Cristinia</taxon>
    </lineage>
</organism>
<evidence type="ECO:0000256" key="1">
    <source>
        <dbReference type="ARBA" id="ARBA00023002"/>
    </source>
</evidence>
<dbReference type="AlphaFoldDB" id="A0A8K0UTE8"/>
<dbReference type="GO" id="GO:0016491">
    <property type="term" value="F:oxidoreductase activity"/>
    <property type="evidence" value="ECO:0007669"/>
    <property type="project" value="UniProtKB-KW"/>
</dbReference>
<keyword evidence="4" id="KW-1185">Reference proteome</keyword>
<dbReference type="InterPro" id="IPR025337">
    <property type="entry name" value="Questin_oxidase-like"/>
</dbReference>
<gene>
    <name evidence="3" type="ORF">BXZ70DRAFT_906177</name>
</gene>
<dbReference type="OrthoDB" id="10004862at2759"/>
<evidence type="ECO:0000313" key="4">
    <source>
        <dbReference type="Proteomes" id="UP000813824"/>
    </source>
</evidence>
<dbReference type="PANTHER" id="PTHR35870:SF1">
    <property type="entry name" value="PROTEIN, PUTATIVE (AFU_ORTHOLOGUE AFUA_5G03330)-RELATED"/>
    <property type="match status" value="1"/>
</dbReference>
<reference evidence="3" key="1">
    <citation type="journal article" date="2021" name="New Phytol.">
        <title>Evolutionary innovations through gain and loss of genes in the ectomycorrhizal Boletales.</title>
        <authorList>
            <person name="Wu G."/>
            <person name="Miyauchi S."/>
            <person name="Morin E."/>
            <person name="Kuo A."/>
            <person name="Drula E."/>
            <person name="Varga T."/>
            <person name="Kohler A."/>
            <person name="Feng B."/>
            <person name="Cao Y."/>
            <person name="Lipzen A."/>
            <person name="Daum C."/>
            <person name="Hundley H."/>
            <person name="Pangilinan J."/>
            <person name="Johnson J."/>
            <person name="Barry K."/>
            <person name="LaButti K."/>
            <person name="Ng V."/>
            <person name="Ahrendt S."/>
            <person name="Min B."/>
            <person name="Choi I.G."/>
            <person name="Park H."/>
            <person name="Plett J.M."/>
            <person name="Magnuson J."/>
            <person name="Spatafora J.W."/>
            <person name="Nagy L.G."/>
            <person name="Henrissat B."/>
            <person name="Grigoriev I.V."/>
            <person name="Yang Z.L."/>
            <person name="Xu J."/>
            <person name="Martin F.M."/>
        </authorList>
    </citation>
    <scope>NUCLEOTIDE SEQUENCE</scope>
    <source>
        <strain evidence="3">KKN 215</strain>
    </source>
</reference>
<evidence type="ECO:0000256" key="2">
    <source>
        <dbReference type="SAM" id="MobiDB-lite"/>
    </source>
</evidence>
<proteinExistence type="predicted"/>
<evidence type="ECO:0000313" key="3">
    <source>
        <dbReference type="EMBL" id="KAH8102203.1"/>
    </source>
</evidence>
<sequence length="532" mass="58012">MNTPQEKLDALFPVPAPAPRGSSLTPVRLAGPTQKSAQELIELMQDNHKNLHIFFNDKQFHNHATHHLLAIYSMGAGAQLLKAAYATHVAYQRPAIPPPGPVNEDNWKEFLGDERKGYYQAYLTFFSDQLIAKGPGHVLEEYIFSKNANLVPAKGKDTRPQLLERYLGGFLHPLIHSGYGAEFGQLGMWAEGLSEACVQTPLPAGLIPDALFDSIVPSTPSIISRVASLTLSSKPSSTSTESSPHALTLLARVAKDSDFSPSKIGLPAPEGENSVAKVIAAGKDKLQNILDEWTIAPTREDLDKKIEELIWMNTVIYGVGGWGGRALSKDPSKEFNGDFFLLRSMHLITSAIFIPSLITHLPTATAVFFVRTYFITCLTLYIARGRPSLPIAGFYSTVTDTPTPPGVQPTPSQDVFGPDLSYTNPSQAKKGWHKEGGDKIVTPNPWLAIIQSVLVHPDEHLCKAQRSLLHFAATFGTTPPGAFASLASELEGADLLDGTLFVRISGLTANLLGWVREGQAEKSWDHIGYFDE</sequence>
<keyword evidence="1" id="KW-0560">Oxidoreductase</keyword>
<protein>
    <submittedName>
        <fullName evidence="3">Uncharacterized protein</fullName>
    </submittedName>
</protein>
<feature type="region of interest" description="Disordered" evidence="2">
    <location>
        <begin position="1"/>
        <end position="29"/>
    </location>
</feature>